<feature type="domain" description="Glutamine amidotransferase" evidence="1">
    <location>
        <begin position="7"/>
        <end position="171"/>
    </location>
</feature>
<protein>
    <recommendedName>
        <fullName evidence="1">Glutamine amidotransferase domain-containing protein</fullName>
    </recommendedName>
</protein>
<dbReference type="AlphaFoldDB" id="A0A6C0BRY1"/>
<sequence>MKIGIVNYYNIASPTIVKVIRNLGHDVTLLTPYDDHFTMIKHSNIRNWIFSGSPLDVNDPISPQVNKKILGLQDKRILLICYSMESILKSLGCKLTTSKKSKDDTVLLTPLYNNYLTGGMQIPISAARTHYTHINVSSLPPRIRLQMKHKNEVMTCHYRNCVMVQWHPERSDEGDLFLSNWLSK</sequence>
<reference evidence="2" key="1">
    <citation type="journal article" date="2020" name="Nature">
        <title>Giant virus diversity and host interactions through global metagenomics.</title>
        <authorList>
            <person name="Schulz F."/>
            <person name="Roux S."/>
            <person name="Paez-Espino D."/>
            <person name="Jungbluth S."/>
            <person name="Walsh D.A."/>
            <person name="Denef V.J."/>
            <person name="McMahon K.D."/>
            <person name="Konstantinidis K.T."/>
            <person name="Eloe-Fadrosh E.A."/>
            <person name="Kyrpides N.C."/>
            <person name="Woyke T."/>
        </authorList>
    </citation>
    <scope>NUCLEOTIDE SEQUENCE</scope>
    <source>
        <strain evidence="2">GVMAG-M-3300018416-45</strain>
    </source>
</reference>
<organism evidence="2">
    <name type="scientific">viral metagenome</name>
    <dbReference type="NCBI Taxonomy" id="1070528"/>
    <lineage>
        <taxon>unclassified sequences</taxon>
        <taxon>metagenomes</taxon>
        <taxon>organismal metagenomes</taxon>
    </lineage>
</organism>
<dbReference type="Pfam" id="PF00117">
    <property type="entry name" value="GATase"/>
    <property type="match status" value="1"/>
</dbReference>
<evidence type="ECO:0000259" key="1">
    <source>
        <dbReference type="Pfam" id="PF00117"/>
    </source>
</evidence>
<proteinExistence type="predicted"/>
<dbReference type="InterPro" id="IPR017926">
    <property type="entry name" value="GATASE"/>
</dbReference>
<accession>A0A6C0BRY1</accession>
<dbReference type="PROSITE" id="PS51273">
    <property type="entry name" value="GATASE_TYPE_1"/>
    <property type="match status" value="1"/>
</dbReference>
<dbReference type="EMBL" id="MN739226">
    <property type="protein sequence ID" value="QHS94551.1"/>
    <property type="molecule type" value="Genomic_DNA"/>
</dbReference>
<name>A0A6C0BRY1_9ZZZZ</name>
<dbReference type="SUPFAM" id="SSF52317">
    <property type="entry name" value="Class I glutamine amidotransferase-like"/>
    <property type="match status" value="1"/>
</dbReference>
<dbReference type="Gene3D" id="3.40.50.880">
    <property type="match status" value="1"/>
</dbReference>
<dbReference type="InterPro" id="IPR029062">
    <property type="entry name" value="Class_I_gatase-like"/>
</dbReference>
<evidence type="ECO:0000313" key="2">
    <source>
        <dbReference type="EMBL" id="QHS94551.1"/>
    </source>
</evidence>